<dbReference type="Pfam" id="PF00172">
    <property type="entry name" value="Zn_clus"/>
    <property type="match status" value="1"/>
</dbReference>
<keyword evidence="4" id="KW-1185">Reference proteome</keyword>
<name>A0AAD7X6S5_9APHY</name>
<sequence length="263" mass="28236">MHPFTGEIDHPDISSTSFPSASRSIQPDLNAAVDRLSAASSPIVDFNVQEQTTSVHPGWGNNSPLSGLYQDTSSAHPTQAVPPAAKAIGVATRSICRDPCSNCQASHKKCDSVKPCSRCKQRNEHCKPGTRRSRVYAISPRADLSINMEPSHDNDQMQAIASNIPAGTSPYGGNTYRLGTGVDAYGPPTASHYGPPMVYNEHLSSTIAFSPVCSPGHVEPEYGLSMTANSNIAAYDENLSFPPNSFEETSTRHVDNGEYQARD</sequence>
<feature type="compositionally biased region" description="Polar residues" evidence="1">
    <location>
        <begin position="13"/>
        <end position="23"/>
    </location>
</feature>
<dbReference type="Proteomes" id="UP001215151">
    <property type="component" value="Unassembled WGS sequence"/>
</dbReference>
<feature type="domain" description="Zn(2)-C6 fungal-type" evidence="2">
    <location>
        <begin position="99"/>
        <end position="126"/>
    </location>
</feature>
<feature type="region of interest" description="Disordered" evidence="1">
    <location>
        <begin position="1"/>
        <end position="23"/>
    </location>
</feature>
<dbReference type="GO" id="GO:0008270">
    <property type="term" value="F:zinc ion binding"/>
    <property type="evidence" value="ECO:0007669"/>
    <property type="project" value="InterPro"/>
</dbReference>
<evidence type="ECO:0000256" key="1">
    <source>
        <dbReference type="SAM" id="MobiDB-lite"/>
    </source>
</evidence>
<evidence type="ECO:0000313" key="4">
    <source>
        <dbReference type="Proteomes" id="UP001215151"/>
    </source>
</evidence>
<organism evidence="3 4">
    <name type="scientific">Trametes cubensis</name>
    <dbReference type="NCBI Taxonomy" id="1111947"/>
    <lineage>
        <taxon>Eukaryota</taxon>
        <taxon>Fungi</taxon>
        <taxon>Dikarya</taxon>
        <taxon>Basidiomycota</taxon>
        <taxon>Agaricomycotina</taxon>
        <taxon>Agaricomycetes</taxon>
        <taxon>Polyporales</taxon>
        <taxon>Polyporaceae</taxon>
        <taxon>Trametes</taxon>
    </lineage>
</organism>
<dbReference type="AlphaFoldDB" id="A0AAD7X6S5"/>
<reference evidence="3" key="1">
    <citation type="submission" date="2022-11" db="EMBL/GenBank/DDBJ databases">
        <title>Genome Sequence of Cubamyces cubensis.</title>
        <authorList>
            <person name="Buettner E."/>
        </authorList>
    </citation>
    <scope>NUCLEOTIDE SEQUENCE</scope>
    <source>
        <strain evidence="3">MPL-01</strain>
    </source>
</reference>
<protein>
    <recommendedName>
        <fullName evidence="2">Zn(2)-C6 fungal-type domain-containing protein</fullName>
    </recommendedName>
</protein>
<dbReference type="CDD" id="cd00067">
    <property type="entry name" value="GAL4"/>
    <property type="match status" value="1"/>
</dbReference>
<feature type="region of interest" description="Disordered" evidence="1">
    <location>
        <begin position="241"/>
        <end position="263"/>
    </location>
</feature>
<dbReference type="GO" id="GO:0000981">
    <property type="term" value="F:DNA-binding transcription factor activity, RNA polymerase II-specific"/>
    <property type="evidence" value="ECO:0007669"/>
    <property type="project" value="InterPro"/>
</dbReference>
<evidence type="ECO:0000259" key="2">
    <source>
        <dbReference type="PROSITE" id="PS50048"/>
    </source>
</evidence>
<feature type="compositionally biased region" description="Basic and acidic residues" evidence="1">
    <location>
        <begin position="249"/>
        <end position="263"/>
    </location>
</feature>
<dbReference type="EMBL" id="JAPEVG010000375">
    <property type="protein sequence ID" value="KAJ8463731.1"/>
    <property type="molecule type" value="Genomic_DNA"/>
</dbReference>
<accession>A0AAD7X6S5</accession>
<comment type="caution">
    <text evidence="3">The sequence shown here is derived from an EMBL/GenBank/DDBJ whole genome shotgun (WGS) entry which is preliminary data.</text>
</comment>
<proteinExistence type="predicted"/>
<dbReference type="PROSITE" id="PS50048">
    <property type="entry name" value="ZN2_CY6_FUNGAL_2"/>
    <property type="match status" value="1"/>
</dbReference>
<evidence type="ECO:0000313" key="3">
    <source>
        <dbReference type="EMBL" id="KAJ8463731.1"/>
    </source>
</evidence>
<gene>
    <name evidence="3" type="ORF">ONZ51_g10063</name>
</gene>
<dbReference type="InterPro" id="IPR001138">
    <property type="entry name" value="Zn2Cys6_DnaBD"/>
</dbReference>